<dbReference type="Gene3D" id="2.130.10.130">
    <property type="entry name" value="Integrin alpha, N-terminal"/>
    <property type="match status" value="2"/>
</dbReference>
<dbReference type="InterPro" id="IPR013517">
    <property type="entry name" value="FG-GAP"/>
</dbReference>
<gene>
    <name evidence="4" type="ORF">LOC71_02650</name>
</gene>
<evidence type="ECO:0000259" key="3">
    <source>
        <dbReference type="Pfam" id="PF07593"/>
    </source>
</evidence>
<dbReference type="PROSITE" id="PS51257">
    <property type="entry name" value="PROKAR_LIPOPROTEIN"/>
    <property type="match status" value="1"/>
</dbReference>
<proteinExistence type="predicted"/>
<sequence length="1031" mass="113844">MLFASTKHCRIFLSTSLLVTIAIGCNRETPPETFDPSEVKRPLGRMRVLGRNGKWEDAWKLHEMVLEAHADDAEAITFVARVAHNTGRAQEAADYLELASTVEDYASPKRVDETLIAMISAGRTHDAMDFLSRVVDAHPDRHETRRVLFDLQMGTEERGSGLQHGRRLIQERQFDLELLMNMTDTEIRSMDAKPLDEMVSRNPDDLRPLIGAARSAIDQNLFDEARESLDKIVDQHPEFATAAAMRMLLLAQQADWTELEASLPSLPSEVTERRNFWIAIGMWSEAIDNQASAARSYWQAAKLDPDISLSWLNLQQVLQSAPSLGVASETIDAIGNRAEQLNRFNQLRRRFDRSGRISRSVIAELADVAREMGRVWEAEAWASVGMQLPEDDSVDLQQLRSELVGELRRDTPWQQVQGFSELELDLSHLEFDPAIERFLSKASTSASRPAPRIAKDTDSPFQTQPSAGNGSAIHLVNEASDRGIQFMATTGDDLDQPGISLHQTLGCGGASLDFDLDGWCDLALMTAGGTPPKKDSSPNKLFRNQNGQFIETLFHAGVHDRGFAQGAAVGDINEDGLPDLLCLNYGPNVLLINQGDGTFREASEQWLESADETRWSTGAAFADLDSDGISDLVILNYCEGLSPVTFECGSDEANEPARSCSPMRFSGDHDQFFQTSPTGKLVDRTQQWKMLPADAGRGLGVVIGRFDPAPGNQVFVANDMTSNFYWSRLESPTDNDASVEEDSDSNVDTWAESALPRGLAVDGRSVAQGSMGIASDDFNGDGKIDFYVTNFDQEYNTLHLQTGPGSWRDSTMSVGLGPDTLPLVGFGTLSTDLSGDGRNELVVCNGHVDIFQRDDPAAETSSKSNRRSMYAQPMQIFRHDGEGRFQLADATGEYLGLPHVGRSVWSIDANRDLRPDLAVTHQTEPVALLINHSTADHPRLHLRVVGTKTSRDAIGTRITVRSGDWQRSHWVTSGGSYLSSHQPGWLLSCPAKTDMVNIEVTWPNDERQVFSGMTPDQEWLLVEGQPEPVSL</sequence>
<dbReference type="Proteomes" id="UP001430306">
    <property type="component" value="Unassembled WGS sequence"/>
</dbReference>
<evidence type="ECO:0000313" key="4">
    <source>
        <dbReference type="EMBL" id="MCC9641157.1"/>
    </source>
</evidence>
<evidence type="ECO:0000256" key="2">
    <source>
        <dbReference type="SAM" id="MobiDB-lite"/>
    </source>
</evidence>
<dbReference type="EMBL" id="JAJKFW010000006">
    <property type="protein sequence ID" value="MCC9641157.1"/>
    <property type="molecule type" value="Genomic_DNA"/>
</dbReference>
<dbReference type="PANTHER" id="PTHR16026:SF0">
    <property type="entry name" value="CARTILAGE ACIDIC PROTEIN 1"/>
    <property type="match status" value="1"/>
</dbReference>
<dbReference type="Gene3D" id="1.25.40.10">
    <property type="entry name" value="Tetratricopeptide repeat domain"/>
    <property type="match status" value="1"/>
</dbReference>
<dbReference type="PANTHER" id="PTHR16026">
    <property type="entry name" value="CARTILAGE ACIDIC PROTEIN 1"/>
    <property type="match status" value="1"/>
</dbReference>
<keyword evidence="1" id="KW-0732">Signal</keyword>
<dbReference type="Pfam" id="PF07593">
    <property type="entry name" value="UnbV_ASPIC"/>
    <property type="match status" value="1"/>
</dbReference>
<dbReference type="SUPFAM" id="SSF48452">
    <property type="entry name" value="TPR-like"/>
    <property type="match status" value="2"/>
</dbReference>
<name>A0ABS8NC62_9BACT</name>
<dbReference type="InterPro" id="IPR027039">
    <property type="entry name" value="Crtac1"/>
</dbReference>
<dbReference type="InterPro" id="IPR011990">
    <property type="entry name" value="TPR-like_helical_dom_sf"/>
</dbReference>
<evidence type="ECO:0000256" key="1">
    <source>
        <dbReference type="ARBA" id="ARBA00022729"/>
    </source>
</evidence>
<evidence type="ECO:0000313" key="5">
    <source>
        <dbReference type="Proteomes" id="UP001430306"/>
    </source>
</evidence>
<dbReference type="InterPro" id="IPR028994">
    <property type="entry name" value="Integrin_alpha_N"/>
</dbReference>
<feature type="compositionally biased region" description="Polar residues" evidence="2">
    <location>
        <begin position="459"/>
        <end position="469"/>
    </location>
</feature>
<feature type="domain" description="ASPIC/UnbV" evidence="3">
    <location>
        <begin position="953"/>
        <end position="1019"/>
    </location>
</feature>
<dbReference type="InterPro" id="IPR011519">
    <property type="entry name" value="UnbV_ASPIC"/>
</dbReference>
<organism evidence="4 5">
    <name type="scientific">Rhodopirellula halodulae</name>
    <dbReference type="NCBI Taxonomy" id="2894198"/>
    <lineage>
        <taxon>Bacteria</taxon>
        <taxon>Pseudomonadati</taxon>
        <taxon>Planctomycetota</taxon>
        <taxon>Planctomycetia</taxon>
        <taxon>Pirellulales</taxon>
        <taxon>Pirellulaceae</taxon>
        <taxon>Rhodopirellula</taxon>
    </lineage>
</organism>
<dbReference type="SUPFAM" id="SSF69318">
    <property type="entry name" value="Integrin alpha N-terminal domain"/>
    <property type="match status" value="1"/>
</dbReference>
<dbReference type="Pfam" id="PF13517">
    <property type="entry name" value="FG-GAP_3"/>
    <property type="match status" value="2"/>
</dbReference>
<protein>
    <submittedName>
        <fullName evidence="4">FG-GAP-like repeat-containing protein</fullName>
    </submittedName>
</protein>
<comment type="caution">
    <text evidence="4">The sequence shown here is derived from an EMBL/GenBank/DDBJ whole genome shotgun (WGS) entry which is preliminary data.</text>
</comment>
<accession>A0ABS8NC62</accession>
<reference evidence="4" key="1">
    <citation type="submission" date="2021-11" db="EMBL/GenBank/DDBJ databases">
        <title>Genome sequence.</title>
        <authorList>
            <person name="Sun Q."/>
        </authorList>
    </citation>
    <scope>NUCLEOTIDE SEQUENCE</scope>
    <source>
        <strain evidence="4">JC740</strain>
    </source>
</reference>
<feature type="region of interest" description="Disordered" evidence="2">
    <location>
        <begin position="442"/>
        <end position="469"/>
    </location>
</feature>
<keyword evidence="5" id="KW-1185">Reference proteome</keyword>